<dbReference type="EMBL" id="RCMV01000979">
    <property type="protein sequence ID" value="KAG3211248.1"/>
    <property type="molecule type" value="Genomic_DNA"/>
</dbReference>
<evidence type="ECO:0000259" key="3">
    <source>
        <dbReference type="PROSITE" id="PS50011"/>
    </source>
</evidence>
<dbReference type="STRING" id="29920.A0A329SAJ9"/>
<feature type="region of interest" description="Disordered" evidence="1">
    <location>
        <begin position="190"/>
        <end position="215"/>
    </location>
</feature>
<evidence type="ECO:0000313" key="4">
    <source>
        <dbReference type="EMBL" id="KAG2966789.1"/>
    </source>
</evidence>
<dbReference type="Pfam" id="PF00069">
    <property type="entry name" value="Pkinase"/>
    <property type="match status" value="1"/>
</dbReference>
<dbReference type="InterPro" id="IPR000719">
    <property type="entry name" value="Prot_kinase_dom"/>
</dbReference>
<organism evidence="6 7">
    <name type="scientific">Phytophthora cactorum</name>
    <dbReference type="NCBI Taxonomy" id="29920"/>
    <lineage>
        <taxon>Eukaryota</taxon>
        <taxon>Sar</taxon>
        <taxon>Stramenopiles</taxon>
        <taxon>Oomycota</taxon>
        <taxon>Peronosporomycetes</taxon>
        <taxon>Peronosporales</taxon>
        <taxon>Peronosporaceae</taxon>
        <taxon>Phytophthora</taxon>
    </lineage>
</organism>
<feature type="transmembrane region" description="Helical" evidence="2">
    <location>
        <begin position="219"/>
        <end position="246"/>
    </location>
</feature>
<dbReference type="Proteomes" id="UP000251314">
    <property type="component" value="Unassembled WGS sequence"/>
</dbReference>
<gene>
    <name evidence="6" type="ORF">PC110_g9780</name>
    <name evidence="4" type="ORF">PC118_g18960</name>
    <name evidence="5" type="ORF">PC129_g17775</name>
</gene>
<feature type="domain" description="Protein kinase" evidence="3">
    <location>
        <begin position="301"/>
        <end position="571"/>
    </location>
</feature>
<keyword evidence="2" id="KW-0812">Transmembrane</keyword>
<sequence length="581" mass="63349">MYQFWSIYEDPSCDGAPTGVFILEADDCETHLKSSSGVNCVAQYDNNEELIGYIDESCYTNRPAGLGGLYNGEPYMAYDYFKGDACTRFGNSASYRISGNCEPLYAYKKNEGPYRSAKISVSDTRLVWTRNMGSMDGALNCQGPSGEGYNEFDVPIADINDGTCKNFHNIPGGFIFYNMSETVVESGSSSTASSLQSTSGSSVGSSNSASSSSAPESGLAAGTTIGLAGSGVVVLVGIIAMVYCCWKRHRKSDTGSMQYPFIDRGSTRTDGLTDASDSSTLKRGLWNDNTIIATRVPRDQVAVQDLICRGGFGEIYRGTYNRELVAIKMLFPEMRSDLKKVNDLLTEAKLMAGLVHPHIVRFVGVAWGSLTDLCVLTELMKGGDLRTLLKDYEARGRPQGVDHDKIRIAYHIAQALTYLHSLAPIVIHRDLKSKNILLTGELDAKLTDFGVSRERQENSMTVGVGTMLWMAPEVMMADHYDEKADIFSFGVVLSELDLHSLPYSHTRVDPKTGRKVPDAMILQKVATGVLQVSFSPGCLSSVVELAKECTALDSSSRPSAPMVVFRLQTIMKESFGEGSRI</sequence>
<keyword evidence="2" id="KW-1133">Transmembrane helix</keyword>
<dbReference type="EMBL" id="RCML01000983">
    <property type="protein sequence ID" value="KAG2966789.1"/>
    <property type="molecule type" value="Genomic_DNA"/>
</dbReference>
<dbReference type="InterPro" id="IPR011009">
    <property type="entry name" value="Kinase-like_dom_sf"/>
</dbReference>
<dbReference type="GO" id="GO:0004674">
    <property type="term" value="F:protein serine/threonine kinase activity"/>
    <property type="evidence" value="ECO:0007669"/>
    <property type="project" value="TreeGrafter"/>
</dbReference>
<dbReference type="AlphaFoldDB" id="A0A329SAJ9"/>
<keyword evidence="2" id="KW-0472">Membrane</keyword>
<evidence type="ECO:0000313" key="6">
    <source>
        <dbReference type="EMBL" id="RAW33903.1"/>
    </source>
</evidence>
<proteinExistence type="predicted"/>
<dbReference type="OrthoDB" id="4062651at2759"/>
<dbReference type="SUPFAM" id="SSF56112">
    <property type="entry name" value="Protein kinase-like (PK-like)"/>
    <property type="match status" value="1"/>
</dbReference>
<dbReference type="PANTHER" id="PTHR44329:SF214">
    <property type="entry name" value="PROTEIN KINASE DOMAIN-CONTAINING PROTEIN"/>
    <property type="match status" value="1"/>
</dbReference>
<evidence type="ECO:0000256" key="1">
    <source>
        <dbReference type="SAM" id="MobiDB-lite"/>
    </source>
</evidence>
<comment type="caution">
    <text evidence="6">The sequence shown here is derived from an EMBL/GenBank/DDBJ whole genome shotgun (WGS) entry which is preliminary data.</text>
</comment>
<evidence type="ECO:0000313" key="7">
    <source>
        <dbReference type="Proteomes" id="UP000251314"/>
    </source>
</evidence>
<dbReference type="EMBL" id="MJFZ01000220">
    <property type="protein sequence ID" value="RAW33903.1"/>
    <property type="molecule type" value="Genomic_DNA"/>
</dbReference>
<reference evidence="6 7" key="1">
    <citation type="submission" date="2018-01" db="EMBL/GenBank/DDBJ databases">
        <title>Draft genome of the strawberry crown rot pathogen Phytophthora cactorum.</title>
        <authorList>
            <person name="Armitage A.D."/>
            <person name="Lysoe E."/>
            <person name="Nellist C.F."/>
            <person name="Harrison R.J."/>
            <person name="Brurberg M.B."/>
        </authorList>
    </citation>
    <scope>NUCLEOTIDE SEQUENCE [LARGE SCALE GENOMIC DNA]</scope>
    <source>
        <strain evidence="6 7">10300</strain>
    </source>
</reference>
<dbReference type="PANTHER" id="PTHR44329">
    <property type="entry name" value="SERINE/THREONINE-PROTEIN KINASE TNNI3K-RELATED"/>
    <property type="match status" value="1"/>
</dbReference>
<dbReference type="InterPro" id="IPR008271">
    <property type="entry name" value="Ser/Thr_kinase_AS"/>
</dbReference>
<dbReference type="Proteomes" id="UP000697107">
    <property type="component" value="Unassembled WGS sequence"/>
</dbReference>
<evidence type="ECO:0000256" key="2">
    <source>
        <dbReference type="SAM" id="Phobius"/>
    </source>
</evidence>
<dbReference type="GO" id="GO:0005524">
    <property type="term" value="F:ATP binding"/>
    <property type="evidence" value="ECO:0007669"/>
    <property type="project" value="InterPro"/>
</dbReference>
<dbReference type="VEuPathDB" id="FungiDB:PC110_g9780"/>
<accession>A0A329SAJ9</accession>
<dbReference type="PROSITE" id="PS50011">
    <property type="entry name" value="PROTEIN_KINASE_DOM"/>
    <property type="match status" value="1"/>
</dbReference>
<keyword evidence="7" id="KW-1185">Reference proteome</keyword>
<evidence type="ECO:0000313" key="5">
    <source>
        <dbReference type="EMBL" id="KAG3211248.1"/>
    </source>
</evidence>
<dbReference type="InterPro" id="IPR051681">
    <property type="entry name" value="Ser/Thr_Kinases-Pseudokinases"/>
</dbReference>
<dbReference type="Gene3D" id="3.30.200.20">
    <property type="entry name" value="Phosphorylase Kinase, domain 1"/>
    <property type="match status" value="1"/>
</dbReference>
<reference evidence="5" key="2">
    <citation type="submission" date="2018-05" db="EMBL/GenBank/DDBJ databases">
        <title>Effector identification in a new, highly contiguous assembly of the strawberry crown rot pathogen Phytophthora cactorum.</title>
        <authorList>
            <person name="Armitage A.D."/>
            <person name="Nellist C.F."/>
            <person name="Bates H."/>
            <person name="Vickerstaff R.J."/>
            <person name="Harrison R.J."/>
        </authorList>
    </citation>
    <scope>NUCLEOTIDE SEQUENCE</scope>
    <source>
        <strain evidence="4">P415</strain>
        <strain evidence="5">P421</strain>
    </source>
</reference>
<protein>
    <recommendedName>
        <fullName evidence="3">Protein kinase domain-containing protein</fullName>
    </recommendedName>
</protein>
<dbReference type="Proteomes" id="UP000760860">
    <property type="component" value="Unassembled WGS sequence"/>
</dbReference>
<dbReference type="Gene3D" id="1.10.510.10">
    <property type="entry name" value="Transferase(Phosphotransferase) domain 1"/>
    <property type="match status" value="1"/>
</dbReference>
<dbReference type="SMART" id="SM00220">
    <property type="entry name" value="S_TKc"/>
    <property type="match status" value="1"/>
</dbReference>
<name>A0A329SAJ9_9STRA</name>
<dbReference type="PROSITE" id="PS00108">
    <property type="entry name" value="PROTEIN_KINASE_ST"/>
    <property type="match status" value="1"/>
</dbReference>